<dbReference type="OrthoDB" id="35699at2157"/>
<dbReference type="AlphaFoldDB" id="A0A2I8VND3"/>
<evidence type="ECO:0000313" key="2">
    <source>
        <dbReference type="Proteomes" id="UP000236584"/>
    </source>
</evidence>
<evidence type="ECO:0000313" key="1">
    <source>
        <dbReference type="EMBL" id="AUV83428.1"/>
    </source>
</evidence>
<gene>
    <name evidence="1" type="ORF">C2R22_18730</name>
</gene>
<dbReference type="Pfam" id="PF08734">
    <property type="entry name" value="GYD"/>
    <property type="match status" value="1"/>
</dbReference>
<dbReference type="Proteomes" id="UP000236584">
    <property type="component" value="Chromosome"/>
</dbReference>
<dbReference type="KEGG" id="srub:C2R22_18730"/>
<protein>
    <submittedName>
        <fullName evidence="1">GYD family protein</fullName>
    </submittedName>
</protein>
<dbReference type="EMBL" id="CP026309">
    <property type="protein sequence ID" value="AUV83428.1"/>
    <property type="molecule type" value="Genomic_DNA"/>
</dbReference>
<proteinExistence type="predicted"/>
<dbReference type="InterPro" id="IPR014845">
    <property type="entry name" value="GYD/TTHA1554"/>
</dbReference>
<reference evidence="1 2" key="1">
    <citation type="submission" date="2018-01" db="EMBL/GenBank/DDBJ databases">
        <title>Complete genome sequence of Salinigranum rubrum GX10T, an extremely halophilic archaeon isolated from a marine solar saltern.</title>
        <authorList>
            <person name="Han S."/>
        </authorList>
    </citation>
    <scope>NUCLEOTIDE SEQUENCE [LARGE SCALE GENOMIC DNA]</scope>
    <source>
        <strain evidence="1 2">GX10</strain>
    </source>
</reference>
<keyword evidence="2" id="KW-1185">Reference proteome</keyword>
<organism evidence="1 2">
    <name type="scientific">Salinigranum rubrum</name>
    <dbReference type="NCBI Taxonomy" id="755307"/>
    <lineage>
        <taxon>Archaea</taxon>
        <taxon>Methanobacteriati</taxon>
        <taxon>Methanobacteriota</taxon>
        <taxon>Stenosarchaea group</taxon>
        <taxon>Halobacteria</taxon>
        <taxon>Halobacteriales</taxon>
        <taxon>Haloferacaceae</taxon>
        <taxon>Salinigranum</taxon>
    </lineage>
</organism>
<dbReference type="GeneID" id="35594172"/>
<name>A0A2I8VND3_9EURY</name>
<dbReference type="RefSeq" id="WP_103427117.1">
    <property type="nucleotide sequence ID" value="NZ_CP026309.1"/>
</dbReference>
<sequence length="96" mass="10807">MPTYITLVDWTGEGIANVKESPRRLQQAREVFSTHGGEMTEFFMTMGQHDMVVVSQFPDDESYAKALLTVARGGSVRTETLKAFTEDEYRDVVDAL</sequence>
<accession>A0A2I8VND3</accession>